<protein>
    <submittedName>
        <fullName evidence="3">Peptidoglycan/LPS O-acetylase OafA/YrhL</fullName>
    </submittedName>
</protein>
<keyword evidence="4" id="KW-1185">Reference proteome</keyword>
<dbReference type="Proteomes" id="UP000538196">
    <property type="component" value="Unassembled WGS sequence"/>
</dbReference>
<feature type="transmembrane region" description="Helical" evidence="1">
    <location>
        <begin position="30"/>
        <end position="50"/>
    </location>
</feature>
<dbReference type="Pfam" id="PF01757">
    <property type="entry name" value="Acyl_transf_3"/>
    <property type="match status" value="1"/>
</dbReference>
<evidence type="ECO:0000313" key="4">
    <source>
        <dbReference type="Proteomes" id="UP000538196"/>
    </source>
</evidence>
<dbReference type="RefSeq" id="WP_021761348.1">
    <property type="nucleotide sequence ID" value="NZ_JACHVP010000001.1"/>
</dbReference>
<organism evidence="3 4">
    <name type="scientific">Leifsonia aquatica</name>
    <name type="common">Corynebacterium aquaticum</name>
    <dbReference type="NCBI Taxonomy" id="144185"/>
    <lineage>
        <taxon>Bacteria</taxon>
        <taxon>Bacillati</taxon>
        <taxon>Actinomycetota</taxon>
        <taxon>Actinomycetes</taxon>
        <taxon>Micrococcales</taxon>
        <taxon>Microbacteriaceae</taxon>
        <taxon>Leifsonia</taxon>
    </lineage>
</organism>
<evidence type="ECO:0000313" key="3">
    <source>
        <dbReference type="EMBL" id="MBB2966447.1"/>
    </source>
</evidence>
<sequence length="437" mass="46096">MIRTAASTRPRRSRPAAPDLAGRDLAVDGVRVFCVLMVVVAHLLMVGVGVDASGALTISKPVTEQSWFPLATWFGQVMPLFFVLGGFASLTAWRSSQRRGATGADYVRSRLVRLMRPTVPVFAFFSVVIIGALVAGASASLVAGVAQGVGTPLWFLAAYLLCQWCVPLMARLHERAPLRTLVALAASAMLVDAVRVATGVEAVGLVNVLFVWVFVQQLGFLYADGVVLRASRGVLVGIAAAALALLGAGVATGLYSPDMLTNQYPPLFALGLLGIAQLCVLALLHPALTALMRTRAARALTFAVGSRLMTVYLWHLTCIIAVTGICLLLPLPLPAPGSAAWWETRPLVLAAALVLVAALSLVLARFERAPRPDPSRTRRPATWRVQLAVLLAATPPFLIMCFGLDGSLAVLGLIGAVGALLLCRSGRVTAPSLSSRA</sequence>
<keyword evidence="1" id="KW-1133">Transmembrane helix</keyword>
<name>A0A7W4UUS6_LEIAQ</name>
<feature type="transmembrane region" description="Helical" evidence="1">
    <location>
        <begin position="114"/>
        <end position="135"/>
    </location>
</feature>
<dbReference type="AlphaFoldDB" id="A0A7W4UUS6"/>
<feature type="transmembrane region" description="Helical" evidence="1">
    <location>
        <begin position="267"/>
        <end position="291"/>
    </location>
</feature>
<feature type="transmembrane region" description="Helical" evidence="1">
    <location>
        <begin position="345"/>
        <end position="364"/>
    </location>
</feature>
<gene>
    <name evidence="3" type="ORF">FHX33_001179</name>
</gene>
<dbReference type="EMBL" id="JACHVP010000001">
    <property type="protein sequence ID" value="MBB2966447.1"/>
    <property type="molecule type" value="Genomic_DNA"/>
</dbReference>
<proteinExistence type="predicted"/>
<keyword evidence="1" id="KW-0472">Membrane</keyword>
<dbReference type="GO" id="GO:0016747">
    <property type="term" value="F:acyltransferase activity, transferring groups other than amino-acyl groups"/>
    <property type="evidence" value="ECO:0007669"/>
    <property type="project" value="InterPro"/>
</dbReference>
<keyword evidence="1" id="KW-0812">Transmembrane</keyword>
<evidence type="ECO:0000256" key="1">
    <source>
        <dbReference type="SAM" id="Phobius"/>
    </source>
</evidence>
<accession>A0A7W4UUS6</accession>
<feature type="transmembrane region" description="Helical" evidence="1">
    <location>
        <begin position="202"/>
        <end position="222"/>
    </location>
</feature>
<feature type="transmembrane region" description="Helical" evidence="1">
    <location>
        <begin position="70"/>
        <end position="93"/>
    </location>
</feature>
<reference evidence="3 4" key="1">
    <citation type="submission" date="2020-08" db="EMBL/GenBank/DDBJ databases">
        <title>Sequencing the genomes of 1000 actinobacteria strains.</title>
        <authorList>
            <person name="Klenk H.-P."/>
        </authorList>
    </citation>
    <scope>NUCLEOTIDE SEQUENCE [LARGE SCALE GENOMIC DNA]</scope>
    <source>
        <strain evidence="3 4">DSM 20146</strain>
    </source>
</reference>
<comment type="caution">
    <text evidence="3">The sequence shown here is derived from an EMBL/GenBank/DDBJ whole genome shotgun (WGS) entry which is preliminary data.</text>
</comment>
<dbReference type="InterPro" id="IPR002656">
    <property type="entry name" value="Acyl_transf_3_dom"/>
</dbReference>
<evidence type="ECO:0000259" key="2">
    <source>
        <dbReference type="Pfam" id="PF01757"/>
    </source>
</evidence>
<feature type="transmembrane region" description="Helical" evidence="1">
    <location>
        <begin position="234"/>
        <end position="255"/>
    </location>
</feature>
<feature type="transmembrane region" description="Helical" evidence="1">
    <location>
        <begin position="385"/>
        <end position="402"/>
    </location>
</feature>
<feature type="domain" description="Acyltransferase 3" evidence="2">
    <location>
        <begin position="26"/>
        <end position="364"/>
    </location>
</feature>
<feature type="transmembrane region" description="Helical" evidence="1">
    <location>
        <begin position="312"/>
        <end position="333"/>
    </location>
</feature>